<name>A0A401GV44_9APHY</name>
<protein>
    <recommendedName>
        <fullName evidence="2">DUF2470 domain-containing protein</fullName>
    </recommendedName>
</protein>
<sequence length="221" mass="24417">MSDPVAAKSGFLCMYMSNHPDTLVSYVRHWGRVGENVTSAKMIAIDSKGMTLTYSTKSGGEAKKEVRVEFDPPLAGYEEVKPRLLSMKVDAEKALGMSTAPQVTTFHLPSDALVTVVALGCLFYTIYSPGPSSPYYSPVFKLGYWLQCNLPSWVIPSSCIFALVVHALEATYTFSLCKKHRTGFVVGAQYVLSNFVFGYPVLFELRRHIHAARIDSITKGQ</sequence>
<dbReference type="AlphaFoldDB" id="A0A401GV44"/>
<feature type="transmembrane region" description="Helical" evidence="1">
    <location>
        <begin position="112"/>
        <end position="130"/>
    </location>
</feature>
<dbReference type="EMBL" id="BFAD01000008">
    <property type="protein sequence ID" value="GBE86072.1"/>
    <property type="molecule type" value="Genomic_DNA"/>
</dbReference>
<dbReference type="OrthoDB" id="5553410at2759"/>
<dbReference type="PANTHER" id="PTHR37783">
    <property type="entry name" value="MEMBRANE PROTEIN, PUTATIVE (AFU_ORTHOLOGUE AFUA_1G04315)-RELATED"/>
    <property type="match status" value="1"/>
</dbReference>
<dbReference type="InParanoid" id="A0A401GV44"/>
<feature type="domain" description="DUF2470" evidence="2">
    <location>
        <begin position="11"/>
        <end position="87"/>
    </location>
</feature>
<dbReference type="Pfam" id="PF10615">
    <property type="entry name" value="DUF2470"/>
    <property type="match status" value="1"/>
</dbReference>
<comment type="caution">
    <text evidence="3">The sequence shown here is derived from an EMBL/GenBank/DDBJ whole genome shotgun (WGS) entry which is preliminary data.</text>
</comment>
<evidence type="ECO:0000256" key="1">
    <source>
        <dbReference type="SAM" id="Phobius"/>
    </source>
</evidence>
<dbReference type="Proteomes" id="UP000287166">
    <property type="component" value="Unassembled WGS sequence"/>
</dbReference>
<keyword evidence="1" id="KW-1133">Transmembrane helix</keyword>
<dbReference type="STRING" id="139825.A0A401GV44"/>
<evidence type="ECO:0000313" key="3">
    <source>
        <dbReference type="EMBL" id="GBE86072.1"/>
    </source>
</evidence>
<gene>
    <name evidence="3" type="ORF">SCP_0805960</name>
</gene>
<organism evidence="3 4">
    <name type="scientific">Sparassis crispa</name>
    <dbReference type="NCBI Taxonomy" id="139825"/>
    <lineage>
        <taxon>Eukaryota</taxon>
        <taxon>Fungi</taxon>
        <taxon>Dikarya</taxon>
        <taxon>Basidiomycota</taxon>
        <taxon>Agaricomycotina</taxon>
        <taxon>Agaricomycetes</taxon>
        <taxon>Polyporales</taxon>
        <taxon>Sparassidaceae</taxon>
        <taxon>Sparassis</taxon>
    </lineage>
</organism>
<reference evidence="3 4" key="1">
    <citation type="journal article" date="2018" name="Sci. Rep.">
        <title>Genome sequence of the cauliflower mushroom Sparassis crispa (Hanabiratake) and its association with beneficial usage.</title>
        <authorList>
            <person name="Kiyama R."/>
            <person name="Furutani Y."/>
            <person name="Kawaguchi K."/>
            <person name="Nakanishi T."/>
        </authorList>
    </citation>
    <scope>NUCLEOTIDE SEQUENCE [LARGE SCALE GENOMIC DNA]</scope>
</reference>
<feature type="transmembrane region" description="Helical" evidence="1">
    <location>
        <begin position="184"/>
        <end position="203"/>
    </location>
</feature>
<evidence type="ECO:0000259" key="2">
    <source>
        <dbReference type="Pfam" id="PF10615"/>
    </source>
</evidence>
<evidence type="ECO:0000313" key="4">
    <source>
        <dbReference type="Proteomes" id="UP000287166"/>
    </source>
</evidence>
<dbReference type="InterPro" id="IPR019595">
    <property type="entry name" value="DUF2470"/>
</dbReference>
<dbReference type="RefSeq" id="XP_027616985.1">
    <property type="nucleotide sequence ID" value="XM_027761184.1"/>
</dbReference>
<dbReference type="GeneID" id="38782989"/>
<keyword evidence="1" id="KW-0472">Membrane</keyword>
<dbReference type="Pfam" id="PF14934">
    <property type="entry name" value="TMEM254"/>
    <property type="match status" value="1"/>
</dbReference>
<keyword evidence="1" id="KW-0812">Transmembrane</keyword>
<dbReference type="InterPro" id="IPR028110">
    <property type="entry name" value="TMEM254"/>
</dbReference>
<accession>A0A401GV44</accession>
<keyword evidence="4" id="KW-1185">Reference proteome</keyword>
<feature type="transmembrane region" description="Helical" evidence="1">
    <location>
        <begin position="150"/>
        <end position="172"/>
    </location>
</feature>
<dbReference type="Gene3D" id="3.20.180.10">
    <property type="entry name" value="PNP-oxidase-like"/>
    <property type="match status" value="1"/>
</dbReference>
<proteinExistence type="predicted"/>
<dbReference type="InterPro" id="IPR037119">
    <property type="entry name" value="Haem_oxidase_HugZ-like_sf"/>
</dbReference>
<dbReference type="PANTHER" id="PTHR37783:SF1">
    <property type="entry name" value="MEMBRANE PROTEIN, PUTATIVE (AFU_ORTHOLOGUE AFUA_1G04315)-RELATED"/>
    <property type="match status" value="1"/>
</dbReference>